<evidence type="ECO:0000259" key="2">
    <source>
        <dbReference type="Pfam" id="PF09250"/>
    </source>
</evidence>
<organism evidence="3 4">
    <name type="scientific">Amycolatopsis albispora</name>
    <dbReference type="NCBI Taxonomy" id="1804986"/>
    <lineage>
        <taxon>Bacteria</taxon>
        <taxon>Bacillati</taxon>
        <taxon>Actinomycetota</taxon>
        <taxon>Actinomycetes</taxon>
        <taxon>Pseudonocardiales</taxon>
        <taxon>Pseudonocardiaceae</taxon>
        <taxon>Amycolatopsis</taxon>
    </lineage>
</organism>
<dbReference type="Gene3D" id="3.40.50.300">
    <property type="entry name" value="P-loop containing nucleotide triphosphate hydrolases"/>
    <property type="match status" value="1"/>
</dbReference>
<dbReference type="InterPro" id="IPR015330">
    <property type="entry name" value="DNA_primase/pol_bifunc_N"/>
</dbReference>
<dbReference type="Pfam" id="PF09250">
    <property type="entry name" value="Prim-Pol"/>
    <property type="match status" value="1"/>
</dbReference>
<dbReference type="AlphaFoldDB" id="A0A344LGW9"/>
<reference evidence="3 4" key="1">
    <citation type="submission" date="2016-04" db="EMBL/GenBank/DDBJ databases">
        <title>Complete genome sequence and analysis of deep-sea sediment isolate, Amycolatopsis sp. WP1.</title>
        <authorList>
            <person name="Wang H."/>
            <person name="Chen S."/>
            <person name="Wu Q."/>
        </authorList>
    </citation>
    <scope>NUCLEOTIDE SEQUENCE [LARGE SCALE GENOMIC DNA]</scope>
    <source>
        <strain evidence="3 4">WP1</strain>
    </source>
</reference>
<evidence type="ECO:0000256" key="1">
    <source>
        <dbReference type="SAM" id="MobiDB-lite"/>
    </source>
</evidence>
<evidence type="ECO:0000313" key="3">
    <source>
        <dbReference type="EMBL" id="AXB47293.1"/>
    </source>
</evidence>
<dbReference type="KEGG" id="aab:A4R43_36610"/>
<feature type="region of interest" description="Disordered" evidence="1">
    <location>
        <begin position="323"/>
        <end position="347"/>
    </location>
</feature>
<sequence length="689" mass="76302">MEEPPEPEGSLTAFEIAERNHAAGWPGQIPLPTGRKAPVPTGVTGYEGQDWPLDKVRRKMKRHGFDNLAVRMPRGEQFDVIAIDIDDYEHGGKVKTGGQTIKKLERTLGTLPLQRTWKITSRGDDAISGKYLFRVPAGTKLVTRLPDVEIIQWFHRYVMTYPSTNGDDGGRPVRLWSPGSDRRLVEVLPPPSKLPKLPEAWVQHLADGAGFRESLRVNGEQVQQFYDGLPAGEPCRAVNDALETALEACHGASRHDGVLPRVLDLLRRGEQGHSGVPEAMERLRYEFITAVSNRSDDRVAEDEFGRMVLGHQGVGQILAKPTPEEKRGCKCDRPPESLPGEDDEPSWMPKDLTAILDGTHKPLEPTVLARTDGRCMFYPGKIHWVSGESESGKSWLCIQAAVEVIRAGGRVMYVDYEDDGPETVRRFQSLGLSRDQILNQLDYINPDARPDSNDERAQWQFLLTREGGYGLVVIDAVTEALSIEGKSSNDNDEIASWVRRVPRTLAEHTGAAVVCIDHVTKNADTRGRFSIGGQYKMAGINGAAFIVEPVDPIAPGRVGRMRIKVAKDRGGQVRKHARGWDKRDRLQMFADAVMDATGDLIDITLFPPKEDEPDQFDESYQMQEKVAEFLQEHPGSSGREVERGVTGNASAKREALKIGEARGTFVSRKSGTATLWSLAEKPPPEPSPG</sequence>
<feature type="domain" description="DNA primase/polymerase bifunctional N-terminal" evidence="2">
    <location>
        <begin position="22"/>
        <end position="176"/>
    </location>
</feature>
<dbReference type="OrthoDB" id="3171622at2"/>
<protein>
    <recommendedName>
        <fullName evidence="2">DNA primase/polymerase bifunctional N-terminal domain-containing protein</fullName>
    </recommendedName>
</protein>
<keyword evidence="4" id="KW-1185">Reference proteome</keyword>
<gene>
    <name evidence="3" type="ORF">A4R43_36610</name>
</gene>
<evidence type="ECO:0000313" key="4">
    <source>
        <dbReference type="Proteomes" id="UP000250434"/>
    </source>
</evidence>
<dbReference type="Proteomes" id="UP000250434">
    <property type="component" value="Chromosome"/>
</dbReference>
<dbReference type="EMBL" id="CP015163">
    <property type="protein sequence ID" value="AXB47293.1"/>
    <property type="molecule type" value="Genomic_DNA"/>
</dbReference>
<feature type="region of interest" description="Disordered" evidence="1">
    <location>
        <begin position="632"/>
        <end position="653"/>
    </location>
</feature>
<dbReference type="Pfam" id="PF13481">
    <property type="entry name" value="AAA_25"/>
    <property type="match status" value="1"/>
</dbReference>
<dbReference type="InterPro" id="IPR027417">
    <property type="entry name" value="P-loop_NTPase"/>
</dbReference>
<name>A0A344LGW9_9PSEU</name>
<dbReference type="SUPFAM" id="SSF52540">
    <property type="entry name" value="P-loop containing nucleoside triphosphate hydrolases"/>
    <property type="match status" value="1"/>
</dbReference>
<proteinExistence type="predicted"/>
<feature type="compositionally biased region" description="Basic and acidic residues" evidence="1">
    <location>
        <begin position="323"/>
        <end position="335"/>
    </location>
</feature>
<accession>A0A344LGW9</accession>